<comment type="caution">
    <text evidence="1">The sequence shown here is derived from an EMBL/GenBank/DDBJ whole genome shotgun (WGS) entry which is preliminary data.</text>
</comment>
<keyword evidence="2" id="KW-1185">Reference proteome</keyword>
<protein>
    <recommendedName>
        <fullName evidence="3">HK97 gp10 family phage protein</fullName>
    </recommendedName>
</protein>
<proteinExistence type="predicted"/>
<name>A0ABR9RD46_9FIRM</name>
<dbReference type="Proteomes" id="UP000806211">
    <property type="component" value="Unassembled WGS sequence"/>
</dbReference>
<evidence type="ECO:0000313" key="2">
    <source>
        <dbReference type="Proteomes" id="UP000806211"/>
    </source>
</evidence>
<evidence type="ECO:0000313" key="1">
    <source>
        <dbReference type="EMBL" id="MBE5056228.1"/>
    </source>
</evidence>
<dbReference type="RefSeq" id="WP_193537950.1">
    <property type="nucleotide sequence ID" value="NZ_JADCKF010000008.1"/>
</dbReference>
<evidence type="ECO:0008006" key="3">
    <source>
        <dbReference type="Google" id="ProtNLM"/>
    </source>
</evidence>
<gene>
    <name evidence="1" type="ORF">INF37_09485</name>
</gene>
<dbReference type="EMBL" id="JADCKF010000008">
    <property type="protein sequence ID" value="MBE5056228.1"/>
    <property type="molecule type" value="Genomic_DNA"/>
</dbReference>
<accession>A0ABR9RD46</accession>
<reference evidence="1 2" key="1">
    <citation type="submission" date="2020-10" db="EMBL/GenBank/DDBJ databases">
        <title>ChiBAC.</title>
        <authorList>
            <person name="Zenner C."/>
            <person name="Hitch T.C.A."/>
            <person name="Clavel T."/>
        </authorList>
    </citation>
    <scope>NUCLEOTIDE SEQUENCE [LARGE SCALE GENOMIC DNA]</scope>
    <source>
        <strain evidence="1 2">DSM 107456</strain>
    </source>
</reference>
<organism evidence="1 2">
    <name type="scientific">Pseudoflavonifractor gallinarum</name>
    <dbReference type="NCBI Taxonomy" id="2779352"/>
    <lineage>
        <taxon>Bacteria</taxon>
        <taxon>Bacillati</taxon>
        <taxon>Bacillota</taxon>
        <taxon>Clostridia</taxon>
        <taxon>Eubacteriales</taxon>
        <taxon>Oscillospiraceae</taxon>
        <taxon>Pseudoflavonifractor</taxon>
    </lineage>
</organism>
<sequence length="192" mass="22206">MGSIARMQREKLDEFTRYWEDLFEEFPEARRRASEAMGEATKKHLDRQIGRSGFRGGADYTVRSWQEVRIGSKGGYAAVSPIKGTVLRRPGGDRKVKTWRGREVTSSMVTRWQERGYGTRKAAPGSERSWSRVKSGKVHVRDKKDYVKGKQFYSYTKLKAFDNALKAAEQLLDRIAWSDAYMAHLKREFDVE</sequence>